<dbReference type="EMBL" id="JAAAHY010001083">
    <property type="protein sequence ID" value="KAF9952903.1"/>
    <property type="molecule type" value="Genomic_DNA"/>
</dbReference>
<dbReference type="Proteomes" id="UP000738359">
    <property type="component" value="Unassembled WGS sequence"/>
</dbReference>
<protein>
    <submittedName>
        <fullName evidence="1">Uncharacterized protein</fullName>
    </submittedName>
</protein>
<sequence length="121" mass="13954">MGLWSYFFTERATPAVPKEICYYIEGFLACHYFQEAMNLAERLDTTSSQSNVQVEVTAHSRKEWQDRLQQLSKDIPGAQDHRTSPVIWEGCSGKPLQFIGGYDNFMQHARTKHNVGQQRNV</sequence>
<gene>
    <name evidence="1" type="ORF">BGZ70_000435</name>
</gene>
<dbReference type="OrthoDB" id="2114940at2759"/>
<reference evidence="1" key="1">
    <citation type="journal article" date="2020" name="Fungal Divers.">
        <title>Resolving the Mortierellaceae phylogeny through synthesis of multi-gene phylogenetics and phylogenomics.</title>
        <authorList>
            <person name="Vandepol N."/>
            <person name="Liber J."/>
            <person name="Desiro A."/>
            <person name="Na H."/>
            <person name="Kennedy M."/>
            <person name="Barry K."/>
            <person name="Grigoriev I.V."/>
            <person name="Miller A.N."/>
            <person name="O'Donnell K."/>
            <person name="Stajich J.E."/>
            <person name="Bonito G."/>
        </authorList>
    </citation>
    <scope>NUCLEOTIDE SEQUENCE</scope>
    <source>
        <strain evidence="1">CK1249</strain>
    </source>
</reference>
<comment type="caution">
    <text evidence="1">The sequence shown here is derived from an EMBL/GenBank/DDBJ whole genome shotgun (WGS) entry which is preliminary data.</text>
</comment>
<evidence type="ECO:0000313" key="1">
    <source>
        <dbReference type="EMBL" id="KAF9952903.1"/>
    </source>
</evidence>
<accession>A0A9P6LYY5</accession>
<evidence type="ECO:0000313" key="2">
    <source>
        <dbReference type="Proteomes" id="UP000738359"/>
    </source>
</evidence>
<dbReference type="AlphaFoldDB" id="A0A9P6LYY5"/>
<organism evidence="1 2">
    <name type="scientific">Mortierella alpina</name>
    <name type="common">Oleaginous fungus</name>
    <name type="synonym">Mortierella renispora</name>
    <dbReference type="NCBI Taxonomy" id="64518"/>
    <lineage>
        <taxon>Eukaryota</taxon>
        <taxon>Fungi</taxon>
        <taxon>Fungi incertae sedis</taxon>
        <taxon>Mucoromycota</taxon>
        <taxon>Mortierellomycotina</taxon>
        <taxon>Mortierellomycetes</taxon>
        <taxon>Mortierellales</taxon>
        <taxon>Mortierellaceae</taxon>
        <taxon>Mortierella</taxon>
    </lineage>
</organism>
<name>A0A9P6LYY5_MORAP</name>
<proteinExistence type="predicted"/>
<keyword evidence="2" id="KW-1185">Reference proteome</keyword>